<dbReference type="KEGG" id="lnu:N7U66_01185"/>
<dbReference type="RefSeq" id="WP_267676975.1">
    <property type="nucleotide sequence ID" value="NZ_CP113088.1"/>
</dbReference>
<name>A0A9E8MVH9_9FLAO</name>
<sequence>MKAKKYVITLVIFGGLIFTGNPTNTIDLNDQTETGIDKSKIKIPSNG</sequence>
<gene>
    <name evidence="1" type="ORF">N7U66_01185</name>
</gene>
<proteinExistence type="predicted"/>
<evidence type="ECO:0000313" key="1">
    <source>
        <dbReference type="EMBL" id="WAC02377.1"/>
    </source>
</evidence>
<dbReference type="Proteomes" id="UP001164705">
    <property type="component" value="Chromosome"/>
</dbReference>
<reference evidence="1" key="1">
    <citation type="submission" date="2022-11" db="EMBL/GenBank/DDBJ databases">
        <title>Lacinutrix neustonica HL-RS19T sp. nov., isolated from the surface microlayer sample of brackish Lake Shihwa.</title>
        <authorList>
            <person name="Choi J.Y."/>
            <person name="Hwang C.Y."/>
        </authorList>
    </citation>
    <scope>NUCLEOTIDE SEQUENCE</scope>
    <source>
        <strain evidence="1">HL-RS19</strain>
    </source>
</reference>
<organism evidence="1 2">
    <name type="scientific">Lacinutrix neustonica</name>
    <dbReference type="NCBI Taxonomy" id="2980107"/>
    <lineage>
        <taxon>Bacteria</taxon>
        <taxon>Pseudomonadati</taxon>
        <taxon>Bacteroidota</taxon>
        <taxon>Flavobacteriia</taxon>
        <taxon>Flavobacteriales</taxon>
        <taxon>Flavobacteriaceae</taxon>
        <taxon>Lacinutrix</taxon>
    </lineage>
</organism>
<protein>
    <submittedName>
        <fullName evidence="1">Uncharacterized protein</fullName>
    </submittedName>
</protein>
<dbReference type="EMBL" id="CP113088">
    <property type="protein sequence ID" value="WAC02377.1"/>
    <property type="molecule type" value="Genomic_DNA"/>
</dbReference>
<accession>A0A9E8MVH9</accession>
<evidence type="ECO:0000313" key="2">
    <source>
        <dbReference type="Proteomes" id="UP001164705"/>
    </source>
</evidence>
<keyword evidence="2" id="KW-1185">Reference proteome</keyword>
<dbReference type="AlphaFoldDB" id="A0A9E8MVH9"/>